<dbReference type="EMBL" id="CM045767">
    <property type="protein sequence ID" value="KAI7998066.1"/>
    <property type="molecule type" value="Genomic_DNA"/>
</dbReference>
<comment type="caution">
    <text evidence="1">The sequence shown here is derived from an EMBL/GenBank/DDBJ whole genome shotgun (WGS) entry which is preliminary data.</text>
</comment>
<reference evidence="1 2" key="1">
    <citation type="journal article" date="2022" name="Plant J.">
        <title>Chromosome-level genome of Camellia lanceoleosa provides a valuable resource for understanding genome evolution and self-incompatibility.</title>
        <authorList>
            <person name="Gong W."/>
            <person name="Xiao S."/>
            <person name="Wang L."/>
            <person name="Liao Z."/>
            <person name="Chang Y."/>
            <person name="Mo W."/>
            <person name="Hu G."/>
            <person name="Li W."/>
            <person name="Zhao G."/>
            <person name="Zhu H."/>
            <person name="Hu X."/>
            <person name="Ji K."/>
            <person name="Xiang X."/>
            <person name="Song Q."/>
            <person name="Yuan D."/>
            <person name="Jin S."/>
            <person name="Zhang L."/>
        </authorList>
    </citation>
    <scope>NUCLEOTIDE SEQUENCE [LARGE SCALE GENOMIC DNA]</scope>
    <source>
        <strain evidence="1">SQ_2022a</strain>
    </source>
</reference>
<gene>
    <name evidence="1" type="ORF">LOK49_LG10G02186</name>
</gene>
<evidence type="ECO:0000313" key="2">
    <source>
        <dbReference type="Proteomes" id="UP001060215"/>
    </source>
</evidence>
<protein>
    <submittedName>
        <fullName evidence="1">Glutamate receptor 3.4</fullName>
    </submittedName>
</protein>
<proteinExistence type="predicted"/>
<accession>A0ACC0GAA7</accession>
<keyword evidence="2" id="KW-1185">Reference proteome</keyword>
<name>A0ACC0GAA7_9ERIC</name>
<evidence type="ECO:0000313" key="1">
    <source>
        <dbReference type="EMBL" id="KAI7998066.1"/>
    </source>
</evidence>
<dbReference type="Proteomes" id="UP001060215">
    <property type="component" value="Chromosome 10"/>
</dbReference>
<organism evidence="1 2">
    <name type="scientific">Camellia lanceoleosa</name>
    <dbReference type="NCBI Taxonomy" id="1840588"/>
    <lineage>
        <taxon>Eukaryota</taxon>
        <taxon>Viridiplantae</taxon>
        <taxon>Streptophyta</taxon>
        <taxon>Embryophyta</taxon>
        <taxon>Tracheophyta</taxon>
        <taxon>Spermatophyta</taxon>
        <taxon>Magnoliopsida</taxon>
        <taxon>eudicotyledons</taxon>
        <taxon>Gunneridae</taxon>
        <taxon>Pentapetalae</taxon>
        <taxon>asterids</taxon>
        <taxon>Ericales</taxon>
        <taxon>Theaceae</taxon>
        <taxon>Camellia</taxon>
    </lineage>
</organism>
<keyword evidence="1" id="KW-0675">Receptor</keyword>
<sequence>MESGLVIVVPVKERKSSAWVFLRPFTVEMWCITGLFFVFVGVVVWIFEHRMNHEFRGPPSQQVTTIFWFNFSTMFFAHSTLLNLLSKSGGVVRIVDELPYIELLMYKTNCKFRTVGQEFTKSGWGFRDSPLVVDLSTAILRLSESGDLQRVHDRWILLNRCSAQVNQADQNVLSLNSFWGLFLICGTTCFLAITIFFCKLSGKDRSSPEDEEQDIDEPESIRPKSTSRMTSFRDFVDKKEHEVMESIKRKSDSKQEASQHSHG</sequence>